<evidence type="ECO:0000313" key="4">
    <source>
        <dbReference type="Proteomes" id="UP000509704"/>
    </source>
</evidence>
<dbReference type="Pfam" id="PF04000">
    <property type="entry name" value="Sas10_Utp3"/>
    <property type="match status" value="1"/>
</dbReference>
<evidence type="ECO:0000256" key="1">
    <source>
        <dbReference type="SAM" id="Coils"/>
    </source>
</evidence>
<dbReference type="Proteomes" id="UP000509704">
    <property type="component" value="Chromosome 7"/>
</dbReference>
<dbReference type="AlphaFoldDB" id="A0A7H9B6K1"/>
<feature type="region of interest" description="Disordered" evidence="2">
    <location>
        <begin position="326"/>
        <end position="358"/>
    </location>
</feature>
<dbReference type="InterPro" id="IPR007146">
    <property type="entry name" value="Sas10/Utp3/C1D"/>
</dbReference>
<name>A0A7H9B6K1_ZYGMR</name>
<feature type="region of interest" description="Disordered" evidence="2">
    <location>
        <begin position="146"/>
        <end position="221"/>
    </location>
</feature>
<dbReference type="KEGG" id="zmk:HG535_0G01950"/>
<feature type="compositionally biased region" description="Polar residues" evidence="2">
    <location>
        <begin position="175"/>
        <end position="186"/>
    </location>
</feature>
<keyword evidence="4" id="KW-1185">Reference proteome</keyword>
<organism evidence="3 4">
    <name type="scientific">Zygotorulaspora mrakii</name>
    <name type="common">Zygosaccharomyces mrakii</name>
    <dbReference type="NCBI Taxonomy" id="42260"/>
    <lineage>
        <taxon>Eukaryota</taxon>
        <taxon>Fungi</taxon>
        <taxon>Dikarya</taxon>
        <taxon>Ascomycota</taxon>
        <taxon>Saccharomycotina</taxon>
        <taxon>Saccharomycetes</taxon>
        <taxon>Saccharomycetales</taxon>
        <taxon>Saccharomycetaceae</taxon>
        <taxon>Zygotorulaspora</taxon>
    </lineage>
</organism>
<reference evidence="3 4" key="1">
    <citation type="submission" date="2020-07" db="EMBL/GenBank/DDBJ databases">
        <title>The yeast mating-type switching endonuclease HO is a domesticated member of an unorthodox homing genetic element family.</title>
        <authorList>
            <person name="Coughlan A.Y."/>
            <person name="Lombardi L."/>
            <person name="Braun-Galleani S."/>
            <person name="Martos A.R."/>
            <person name="Galeote V."/>
            <person name="Bigey F."/>
            <person name="Dequin S."/>
            <person name="Byrne K.P."/>
            <person name="Wolfe K.H."/>
        </authorList>
    </citation>
    <scope>NUCLEOTIDE SEQUENCE [LARGE SCALE GENOMIC DNA]</scope>
    <source>
        <strain evidence="3 4">NRRL Y-6702</strain>
    </source>
</reference>
<evidence type="ECO:0000313" key="3">
    <source>
        <dbReference type="EMBL" id="QLG74311.1"/>
    </source>
</evidence>
<sequence length="358" mass="41499">MSDLDNVLVTINDSLRGTLESLEKLQTVYRSEGEDNETKTKTIKSQFWKNNEDNHKVSLLSLKNASMMAYVNSLLLVIGQKLDKNCTDPSASESRKMSIQHRVVLERGVKPLEKKLSYQLDKLTRAYTRMEKEYLEAEKVAIERSQYNSQFGRNEEEDEDDSSDEDMSHRPNLSGVMQNRQSSKQRSVAEVDTNEEEQEDENKDSIYRPPKISAVLPPQRSSHFEDKFNAQEHKDRSGKSRMQAMEEYIRESSEKPDWEASIGTNIVNHGKGGIKSLRDTERENKVAQYEEENFTRLNVGTSKIDKRRQKERERMAHVNMIGGEDFSIFNSKRKLQDSTSRKSNKKPHNAWDRAKNRL</sequence>
<feature type="compositionally biased region" description="Basic and acidic residues" evidence="2">
    <location>
        <begin position="349"/>
        <end position="358"/>
    </location>
</feature>
<gene>
    <name evidence="3" type="ORF">HG535_0G01950</name>
</gene>
<feature type="coiled-coil region" evidence="1">
    <location>
        <begin position="113"/>
        <end position="140"/>
    </location>
</feature>
<dbReference type="RefSeq" id="XP_037146036.1">
    <property type="nucleotide sequence ID" value="XM_037290141.1"/>
</dbReference>
<protein>
    <submittedName>
        <fullName evidence="3">Uncharacterized protein</fullName>
    </submittedName>
</protein>
<feature type="compositionally biased region" description="Acidic residues" evidence="2">
    <location>
        <begin position="192"/>
        <end position="202"/>
    </location>
</feature>
<dbReference type="GeneID" id="59238094"/>
<dbReference type="OrthoDB" id="203440at2759"/>
<keyword evidence="1" id="KW-0175">Coiled coil</keyword>
<accession>A0A7H9B6K1</accession>
<proteinExistence type="predicted"/>
<dbReference type="EMBL" id="CP058610">
    <property type="protein sequence ID" value="QLG74311.1"/>
    <property type="molecule type" value="Genomic_DNA"/>
</dbReference>
<feature type="compositionally biased region" description="Acidic residues" evidence="2">
    <location>
        <begin position="155"/>
        <end position="165"/>
    </location>
</feature>
<evidence type="ECO:0000256" key="2">
    <source>
        <dbReference type="SAM" id="MobiDB-lite"/>
    </source>
</evidence>